<dbReference type="Proteomes" id="UP000682733">
    <property type="component" value="Unassembled WGS sequence"/>
</dbReference>
<reference evidence="2" key="1">
    <citation type="submission" date="2021-02" db="EMBL/GenBank/DDBJ databases">
        <authorList>
            <person name="Nowell W R."/>
        </authorList>
    </citation>
    <scope>NUCLEOTIDE SEQUENCE</scope>
</reference>
<sequence length="117" mass="13213">GRLVQVTSRKDDEDKVEKTDDAMDLDDRLEKEELINDQSNDGDSDPADKKKPVDTFNSVDNNSKSQRDTSTAFASKVQLTPRSQVTKRKFGRELNNLEDALSLHEKVAGKRNCTKIM</sequence>
<feature type="region of interest" description="Disordered" evidence="1">
    <location>
        <begin position="1"/>
        <end position="84"/>
    </location>
</feature>
<dbReference type="EMBL" id="CAJNOK010065434">
    <property type="protein sequence ID" value="CAF1649190.1"/>
    <property type="molecule type" value="Genomic_DNA"/>
</dbReference>
<name>A0A8S2G8H9_9BILA</name>
<evidence type="ECO:0000256" key="1">
    <source>
        <dbReference type="SAM" id="MobiDB-lite"/>
    </source>
</evidence>
<feature type="compositionally biased region" description="Polar residues" evidence="1">
    <location>
        <begin position="55"/>
        <end position="84"/>
    </location>
</feature>
<feature type="compositionally biased region" description="Basic and acidic residues" evidence="1">
    <location>
        <begin position="8"/>
        <end position="34"/>
    </location>
</feature>
<proteinExistence type="predicted"/>
<feature type="non-terminal residue" evidence="2">
    <location>
        <position position="1"/>
    </location>
</feature>
<evidence type="ECO:0000313" key="3">
    <source>
        <dbReference type="EMBL" id="CAF4494521.1"/>
    </source>
</evidence>
<dbReference type="EMBL" id="CAJOBA010093596">
    <property type="protein sequence ID" value="CAF4494521.1"/>
    <property type="molecule type" value="Genomic_DNA"/>
</dbReference>
<evidence type="ECO:0000313" key="4">
    <source>
        <dbReference type="Proteomes" id="UP000677228"/>
    </source>
</evidence>
<accession>A0A8S2G8H9</accession>
<dbReference type="Proteomes" id="UP000677228">
    <property type="component" value="Unassembled WGS sequence"/>
</dbReference>
<protein>
    <submittedName>
        <fullName evidence="2">Uncharacterized protein</fullName>
    </submittedName>
</protein>
<organism evidence="2 4">
    <name type="scientific">Didymodactylos carnosus</name>
    <dbReference type="NCBI Taxonomy" id="1234261"/>
    <lineage>
        <taxon>Eukaryota</taxon>
        <taxon>Metazoa</taxon>
        <taxon>Spiralia</taxon>
        <taxon>Gnathifera</taxon>
        <taxon>Rotifera</taxon>
        <taxon>Eurotatoria</taxon>
        <taxon>Bdelloidea</taxon>
        <taxon>Philodinida</taxon>
        <taxon>Philodinidae</taxon>
        <taxon>Didymodactylos</taxon>
    </lineage>
</organism>
<evidence type="ECO:0000313" key="2">
    <source>
        <dbReference type="EMBL" id="CAF1649190.1"/>
    </source>
</evidence>
<gene>
    <name evidence="2" type="ORF">OVA965_LOCUS44726</name>
    <name evidence="3" type="ORF">TMI583_LOCUS47706</name>
</gene>
<comment type="caution">
    <text evidence="2">The sequence shown here is derived from an EMBL/GenBank/DDBJ whole genome shotgun (WGS) entry which is preliminary data.</text>
</comment>
<dbReference type="AlphaFoldDB" id="A0A8S2G8H9"/>